<name>A0A401HBX7_AERPX</name>
<dbReference type="AlphaFoldDB" id="A0A401HBX7"/>
<proteinExistence type="inferred from homology"/>
<protein>
    <recommendedName>
        <fullName evidence="3">Antitoxin</fullName>
    </recommendedName>
</protein>
<dbReference type="Pfam" id="PF01954">
    <property type="entry name" value="AF2212-like"/>
    <property type="match status" value="1"/>
</dbReference>
<dbReference type="Gene3D" id="4.10.1150.10">
    <property type="entry name" value="AF2212/PG0164-like"/>
    <property type="match status" value="1"/>
</dbReference>
<comment type="similarity">
    <text evidence="1 3">Belongs to the UPF0165 family.</text>
</comment>
<evidence type="ECO:0000256" key="2">
    <source>
        <dbReference type="ARBA" id="ARBA00022649"/>
    </source>
</evidence>
<sequence>MDSSSYEKGVQKPLVPLDLEEGEEIIPEIKERSGSKGVRRFFGIVKMRKRDTGEDDYEYISKRASVPGQ</sequence>
<dbReference type="InterPro" id="IPR024069">
    <property type="entry name" value="AF2212-like_dom_sf"/>
</dbReference>
<evidence type="ECO:0000256" key="1">
    <source>
        <dbReference type="ARBA" id="ARBA00006615"/>
    </source>
</evidence>
<evidence type="ECO:0000313" key="5">
    <source>
        <dbReference type="Proteomes" id="UP000291213"/>
    </source>
</evidence>
<comment type="function">
    <text evidence="3">Antitoxin component of a type II toxin-antitoxin (TA) system.</text>
</comment>
<dbReference type="Proteomes" id="UP000291213">
    <property type="component" value="Unassembled WGS sequence"/>
</dbReference>
<evidence type="ECO:0000256" key="3">
    <source>
        <dbReference type="RuleBase" id="RU368051"/>
    </source>
</evidence>
<evidence type="ECO:0000313" key="4">
    <source>
        <dbReference type="EMBL" id="GBF09923.1"/>
    </source>
</evidence>
<comment type="caution">
    <text evidence="4">The sequence shown here is derived from an EMBL/GenBank/DDBJ whole genome shotgun (WGS) entry which is preliminary data.</text>
</comment>
<dbReference type="InterPro" id="IPR008203">
    <property type="entry name" value="AF2212-like"/>
</dbReference>
<keyword evidence="2 3" id="KW-1277">Toxin-antitoxin system</keyword>
<accession>A0A401HBX7</accession>
<gene>
    <name evidence="4" type="ORF">apy_16480</name>
</gene>
<dbReference type="EMBL" id="BDMD01000141">
    <property type="protein sequence ID" value="GBF09923.1"/>
    <property type="molecule type" value="Genomic_DNA"/>
</dbReference>
<organism evidence="4 5">
    <name type="scientific">Aeropyrum pernix</name>
    <dbReference type="NCBI Taxonomy" id="56636"/>
    <lineage>
        <taxon>Archaea</taxon>
        <taxon>Thermoproteota</taxon>
        <taxon>Thermoprotei</taxon>
        <taxon>Desulfurococcales</taxon>
        <taxon>Desulfurococcaceae</taxon>
        <taxon>Aeropyrum</taxon>
    </lineage>
</organism>
<reference evidence="4 5" key="1">
    <citation type="submission" date="2017-02" db="EMBL/GenBank/DDBJ databases">
        <title>isolation and characterization of a novel temperate virus Aeropyrum globular virus 1 infecting hyperthermophilic archaeon Aeropyrum.</title>
        <authorList>
            <person name="Yumiya M."/>
            <person name="Yoshida T."/>
            <person name="Sako Y."/>
        </authorList>
    </citation>
    <scope>NUCLEOTIDE SEQUENCE [LARGE SCALE GENOMIC DNA]</scope>
    <source>
        <strain evidence="4 5">YK1-12-2013</strain>
    </source>
</reference>
<dbReference type="SUPFAM" id="SSF141694">
    <property type="entry name" value="AF2212/PG0164-like"/>
    <property type="match status" value="1"/>
</dbReference>